<comment type="caution">
    <text evidence="1">The sequence shown here is derived from an EMBL/GenBank/DDBJ whole genome shotgun (WGS) entry which is preliminary data.</text>
</comment>
<evidence type="ECO:0000313" key="1">
    <source>
        <dbReference type="EMBL" id="GBG15852.1"/>
    </source>
</evidence>
<reference evidence="1 2" key="1">
    <citation type="journal article" date="2018" name="Environ. Microbiol.">
        <title>Isolation and genomic characterization of Novimethylophilus kurashikiensis gen. nov. sp. nov., a new lanthanide-dependent methylotrophic species of Methylophilaceae.</title>
        <authorList>
            <person name="Lv H."/>
            <person name="Sahin N."/>
            <person name="Tani A."/>
        </authorList>
    </citation>
    <scope>NUCLEOTIDE SEQUENCE [LARGE SCALE GENOMIC DNA]</scope>
    <source>
        <strain evidence="1 2">La2-4</strain>
    </source>
</reference>
<dbReference type="CDD" id="cd00657">
    <property type="entry name" value="Ferritin_like"/>
    <property type="match status" value="1"/>
</dbReference>
<name>A0A2R5FCA9_9PROT</name>
<dbReference type="InterPro" id="IPR012348">
    <property type="entry name" value="RNR-like"/>
</dbReference>
<keyword evidence="2" id="KW-1185">Reference proteome</keyword>
<dbReference type="SUPFAM" id="SSF47240">
    <property type="entry name" value="Ferritin-like"/>
    <property type="match status" value="1"/>
</dbReference>
<dbReference type="SUPFAM" id="SSF64307">
    <property type="entry name" value="SirA-like"/>
    <property type="match status" value="1"/>
</dbReference>
<evidence type="ECO:0000313" key="2">
    <source>
        <dbReference type="Proteomes" id="UP000245081"/>
    </source>
</evidence>
<dbReference type="GO" id="GO:0016491">
    <property type="term" value="F:oxidoreductase activity"/>
    <property type="evidence" value="ECO:0007669"/>
    <property type="project" value="InterPro"/>
</dbReference>
<dbReference type="InterPro" id="IPR036868">
    <property type="entry name" value="TusA-like_sf"/>
</dbReference>
<proteinExistence type="predicted"/>
<dbReference type="AlphaFoldDB" id="A0A2R5FCA9"/>
<organism evidence="1 2">
    <name type="scientific">Novimethylophilus kurashikiensis</name>
    <dbReference type="NCBI Taxonomy" id="1825523"/>
    <lineage>
        <taxon>Bacteria</taxon>
        <taxon>Pseudomonadati</taxon>
        <taxon>Pseudomonadota</taxon>
        <taxon>Betaproteobacteria</taxon>
        <taxon>Nitrosomonadales</taxon>
        <taxon>Methylophilaceae</taxon>
        <taxon>Novimethylophilus</taxon>
    </lineage>
</organism>
<accession>A0A2R5FCA9</accession>
<dbReference type="Proteomes" id="UP000245081">
    <property type="component" value="Unassembled WGS sequence"/>
</dbReference>
<protein>
    <submittedName>
        <fullName evidence="1">Preprotein translocase subunit TatC</fullName>
    </submittedName>
</protein>
<dbReference type="Gene3D" id="3.30.110.40">
    <property type="entry name" value="TusA-like domain"/>
    <property type="match status" value="1"/>
</dbReference>
<dbReference type="Gene3D" id="1.10.620.20">
    <property type="entry name" value="Ribonucleotide Reductase, subunit A"/>
    <property type="match status" value="1"/>
</dbReference>
<dbReference type="InterPro" id="IPR009078">
    <property type="entry name" value="Ferritin-like_SF"/>
</dbReference>
<gene>
    <name evidence="1" type="ORF">NMK_3466</name>
</gene>
<dbReference type="EMBL" id="BDOQ01000021">
    <property type="protein sequence ID" value="GBG15852.1"/>
    <property type="molecule type" value="Genomic_DNA"/>
</dbReference>
<sequence length="394" mass="43204">MPTIAIDQLDAGSALLLKRALRQLQPGESVAVVGAAPELRVHLAEWCRARGHTWLAGEVGAQEIGRILPGQQEHRRWQNALPTGALESSAVAEHAEVRWGLAARGASVESSTPAFHFPLSDKALVWADEAPKLYAQAVAAQWNPDEAIDWNTPFELPEDIEAAVAQVMTYLIENENAALLVPARFLAQMHPHFREVMQLLAIQVADEARHIEVFTRRIGLKGRQPALSTAGGQASLKTLLDTPDFAIALFLLSVLGEGTFVNLLNFLSAHAPDPVTRQMCRLAAQDEARHVAFGMAHLQYQLARDPALRDRLANAIEQRFEALATTDGLNEEVLDALLLLAAGSWDEAAIRQGQQKVQELQQDMAAGRRLRLLKLGFPEAQAARLAALHTRNFM</sequence>